<dbReference type="Pfam" id="PF14223">
    <property type="entry name" value="Retrotran_gag_2"/>
    <property type="match status" value="1"/>
</dbReference>
<evidence type="ECO:0000313" key="1">
    <source>
        <dbReference type="EMBL" id="KAH1108280.1"/>
    </source>
</evidence>
<comment type="caution">
    <text evidence="1">The sequence shown here is derived from an EMBL/GenBank/DDBJ whole genome shotgun (WGS) entry which is preliminary data.</text>
</comment>
<dbReference type="PANTHER" id="PTHR47592">
    <property type="entry name" value="PBF68 PROTEIN"/>
    <property type="match status" value="1"/>
</dbReference>
<keyword evidence="2" id="KW-1185">Reference proteome</keyword>
<dbReference type="EMBL" id="JAIQCV010000004">
    <property type="protein sequence ID" value="KAH1108280.1"/>
    <property type="molecule type" value="Genomic_DNA"/>
</dbReference>
<accession>A0A9D3W5L1</accession>
<dbReference type="PANTHER" id="PTHR47592:SF27">
    <property type="entry name" value="OS08G0421700 PROTEIN"/>
    <property type="match status" value="1"/>
</dbReference>
<sequence>MSHNEKPTKFTEENFKTWQQKMLFYLTMLNMEKFLKAGPPIFREDEEDAIIAFNIDKAWNNLNSSSDELYDVYSIKKMAKELLESLDNKYKIEDANAKKFFVAKFLNFVMVDSKAVIIQVQEFQLIIYGILTEGMKISESFQVAATIEKLSSAWNDFKNNIKHKRKEMTVKNLIVGLQIKEDNRGVAKRLNKATNLNFAKENIVQVKKDPKKKKTFSN</sequence>
<protein>
    <submittedName>
        <fullName evidence="1">Uncharacterized protein</fullName>
    </submittedName>
</protein>
<dbReference type="Proteomes" id="UP000828251">
    <property type="component" value="Unassembled WGS sequence"/>
</dbReference>
<organism evidence="1 2">
    <name type="scientific">Gossypium stocksii</name>
    <dbReference type="NCBI Taxonomy" id="47602"/>
    <lineage>
        <taxon>Eukaryota</taxon>
        <taxon>Viridiplantae</taxon>
        <taxon>Streptophyta</taxon>
        <taxon>Embryophyta</taxon>
        <taxon>Tracheophyta</taxon>
        <taxon>Spermatophyta</taxon>
        <taxon>Magnoliopsida</taxon>
        <taxon>eudicotyledons</taxon>
        <taxon>Gunneridae</taxon>
        <taxon>Pentapetalae</taxon>
        <taxon>rosids</taxon>
        <taxon>malvids</taxon>
        <taxon>Malvales</taxon>
        <taxon>Malvaceae</taxon>
        <taxon>Malvoideae</taxon>
        <taxon>Gossypium</taxon>
    </lineage>
</organism>
<evidence type="ECO:0000313" key="2">
    <source>
        <dbReference type="Proteomes" id="UP000828251"/>
    </source>
</evidence>
<dbReference type="OrthoDB" id="994161at2759"/>
<name>A0A9D3W5L1_9ROSI</name>
<dbReference type="AlphaFoldDB" id="A0A9D3W5L1"/>
<gene>
    <name evidence="1" type="ORF">J1N35_012048</name>
</gene>
<reference evidence="1 2" key="1">
    <citation type="journal article" date="2021" name="Plant Biotechnol. J.">
        <title>Multi-omics assisted identification of the key and species-specific regulatory components of drought-tolerant mechanisms in Gossypium stocksii.</title>
        <authorList>
            <person name="Yu D."/>
            <person name="Ke L."/>
            <person name="Zhang D."/>
            <person name="Wu Y."/>
            <person name="Sun Y."/>
            <person name="Mei J."/>
            <person name="Sun J."/>
            <person name="Sun Y."/>
        </authorList>
    </citation>
    <scope>NUCLEOTIDE SEQUENCE [LARGE SCALE GENOMIC DNA]</scope>
    <source>
        <strain evidence="2">cv. E1</strain>
        <tissue evidence="1">Leaf</tissue>
    </source>
</reference>
<proteinExistence type="predicted"/>